<dbReference type="InterPro" id="IPR011527">
    <property type="entry name" value="ABC1_TM_dom"/>
</dbReference>
<comment type="subcellular location">
    <subcellularLocation>
        <location evidence="1">Cell membrane</location>
        <topology evidence="1">Multi-pass membrane protein</topology>
    </subcellularLocation>
</comment>
<feature type="domain" description="ABC transmembrane type-1" evidence="9">
    <location>
        <begin position="16"/>
        <end position="291"/>
    </location>
</feature>
<dbReference type="Pfam" id="PF00005">
    <property type="entry name" value="ABC_tran"/>
    <property type="match status" value="1"/>
</dbReference>
<dbReference type="EMBL" id="JAPZVP010000006">
    <property type="protein sequence ID" value="MDA1359856.1"/>
    <property type="molecule type" value="Genomic_DNA"/>
</dbReference>
<evidence type="ECO:0000256" key="1">
    <source>
        <dbReference type="ARBA" id="ARBA00004651"/>
    </source>
</evidence>
<accession>A0A9X3P722</accession>
<keyword evidence="4 10" id="KW-0067">ATP-binding</keyword>
<evidence type="ECO:0000259" key="9">
    <source>
        <dbReference type="PROSITE" id="PS50929"/>
    </source>
</evidence>
<dbReference type="GO" id="GO:0005524">
    <property type="term" value="F:ATP binding"/>
    <property type="evidence" value="ECO:0007669"/>
    <property type="project" value="UniProtKB-KW"/>
</dbReference>
<dbReference type="AlphaFoldDB" id="A0A9X3P722"/>
<dbReference type="GO" id="GO:0016887">
    <property type="term" value="F:ATP hydrolysis activity"/>
    <property type="evidence" value="ECO:0007669"/>
    <property type="project" value="InterPro"/>
</dbReference>
<evidence type="ECO:0000256" key="7">
    <source>
        <dbReference type="SAM" id="Phobius"/>
    </source>
</evidence>
<protein>
    <submittedName>
        <fullName evidence="10">ABC transporter ATP-binding protein</fullName>
    </submittedName>
</protein>
<keyword evidence="3" id="KW-0547">Nucleotide-binding</keyword>
<feature type="transmembrane region" description="Helical" evidence="7">
    <location>
        <begin position="15"/>
        <end position="37"/>
    </location>
</feature>
<dbReference type="PANTHER" id="PTHR24221">
    <property type="entry name" value="ATP-BINDING CASSETTE SUB-FAMILY B"/>
    <property type="match status" value="1"/>
</dbReference>
<dbReference type="InterPro" id="IPR027417">
    <property type="entry name" value="P-loop_NTPase"/>
</dbReference>
<dbReference type="InterPro" id="IPR017871">
    <property type="entry name" value="ABC_transporter-like_CS"/>
</dbReference>
<evidence type="ECO:0000256" key="4">
    <source>
        <dbReference type="ARBA" id="ARBA00022840"/>
    </source>
</evidence>
<dbReference type="InterPro" id="IPR003593">
    <property type="entry name" value="AAA+_ATPase"/>
</dbReference>
<organism evidence="10 11">
    <name type="scientific">Glycomyces luteolus</name>
    <dbReference type="NCBI Taxonomy" id="2670330"/>
    <lineage>
        <taxon>Bacteria</taxon>
        <taxon>Bacillati</taxon>
        <taxon>Actinomycetota</taxon>
        <taxon>Actinomycetes</taxon>
        <taxon>Glycomycetales</taxon>
        <taxon>Glycomycetaceae</taxon>
        <taxon>Glycomyces</taxon>
    </lineage>
</organism>
<dbReference type="SMART" id="SM00382">
    <property type="entry name" value="AAA"/>
    <property type="match status" value="1"/>
</dbReference>
<dbReference type="RefSeq" id="WP_270109747.1">
    <property type="nucleotide sequence ID" value="NZ_JAPZVP010000006.1"/>
</dbReference>
<dbReference type="GO" id="GO:0140359">
    <property type="term" value="F:ABC-type transporter activity"/>
    <property type="evidence" value="ECO:0007669"/>
    <property type="project" value="InterPro"/>
</dbReference>
<evidence type="ECO:0000256" key="3">
    <source>
        <dbReference type="ARBA" id="ARBA00022741"/>
    </source>
</evidence>
<gene>
    <name evidence="10" type="ORF">O1R50_09495</name>
</gene>
<dbReference type="GO" id="GO:0005886">
    <property type="term" value="C:plasma membrane"/>
    <property type="evidence" value="ECO:0007669"/>
    <property type="project" value="UniProtKB-SubCell"/>
</dbReference>
<evidence type="ECO:0000313" key="10">
    <source>
        <dbReference type="EMBL" id="MDA1359856.1"/>
    </source>
</evidence>
<evidence type="ECO:0000256" key="5">
    <source>
        <dbReference type="ARBA" id="ARBA00022989"/>
    </source>
</evidence>
<keyword evidence="11" id="KW-1185">Reference proteome</keyword>
<feature type="transmembrane region" description="Helical" evidence="7">
    <location>
        <begin position="144"/>
        <end position="170"/>
    </location>
</feature>
<dbReference type="SUPFAM" id="SSF52540">
    <property type="entry name" value="P-loop containing nucleoside triphosphate hydrolases"/>
    <property type="match status" value="1"/>
</dbReference>
<reference evidence="10" key="1">
    <citation type="submission" date="2022-12" db="EMBL/GenBank/DDBJ databases">
        <title>Gycomyces niveus sp.nov.,a novel actinomycete isolated from soil in Shouguan.</title>
        <authorList>
            <person name="Yang X."/>
        </authorList>
    </citation>
    <scope>NUCLEOTIDE SEQUENCE</scope>
    <source>
        <strain evidence="10">NEAU-A15</strain>
    </source>
</reference>
<evidence type="ECO:0000256" key="2">
    <source>
        <dbReference type="ARBA" id="ARBA00022692"/>
    </source>
</evidence>
<dbReference type="PROSITE" id="PS50929">
    <property type="entry name" value="ABC_TM1F"/>
    <property type="match status" value="1"/>
</dbReference>
<dbReference type="InterPro" id="IPR039421">
    <property type="entry name" value="Type_1_exporter"/>
</dbReference>
<dbReference type="PROSITE" id="PS00211">
    <property type="entry name" value="ABC_TRANSPORTER_1"/>
    <property type="match status" value="1"/>
</dbReference>
<dbReference type="Proteomes" id="UP001146067">
    <property type="component" value="Unassembled WGS sequence"/>
</dbReference>
<dbReference type="Gene3D" id="3.40.50.300">
    <property type="entry name" value="P-loop containing nucleotide triphosphate hydrolases"/>
    <property type="match status" value="1"/>
</dbReference>
<keyword evidence="2 7" id="KW-0812">Transmembrane</keyword>
<keyword evidence="5 7" id="KW-1133">Transmembrane helix</keyword>
<evidence type="ECO:0000259" key="8">
    <source>
        <dbReference type="PROSITE" id="PS50893"/>
    </source>
</evidence>
<dbReference type="PROSITE" id="PS50893">
    <property type="entry name" value="ABC_TRANSPORTER_2"/>
    <property type="match status" value="1"/>
</dbReference>
<dbReference type="Gene3D" id="1.20.1560.10">
    <property type="entry name" value="ABC transporter type 1, transmembrane domain"/>
    <property type="match status" value="1"/>
</dbReference>
<feature type="transmembrane region" description="Helical" evidence="7">
    <location>
        <begin position="246"/>
        <end position="266"/>
    </location>
</feature>
<dbReference type="InterPro" id="IPR036640">
    <property type="entry name" value="ABC1_TM_sf"/>
</dbReference>
<evidence type="ECO:0000256" key="6">
    <source>
        <dbReference type="ARBA" id="ARBA00023136"/>
    </source>
</evidence>
<proteinExistence type="predicted"/>
<sequence>MIALIRFTASQGKGIILLLASSLFSAVLAVALTFLIGQVVGAVPGVGSASLSTFAWLSAALVAVFALTSVQPVLQDLVTLRTIYDLEQATHARIVGPLLDSTHISHLESREVQDRVSRAQGIGSFGVSTGIESMGGLVNARLTAVGSAAVLAVSFSWVAAVILLASNFLLEWYSARLLRAESDQLDDLTEEQRRYAYLFDLPMGAAAKEVRVFGLSSWFVDRYLRVWTDAMTPLWEERRKAVFPTLLIYGIHLAVMAGIAVVIGRQAASGELSLTVATTALVAMLSLGMSVDGHSASRLRRGLEALDAVESLPGLVAKANGPRLMGTATRTEPADESEPLVRFDGVWFKYPESGASADYILRDLDLSLHSGEALALVGVNGAGKSTLVKLMAGMYRPIKGRILIQGVDLSELGEPGIHAWQDRIAPIPQDFIRLPFSMTENIVFNSRAGVHDPDQQLREATKLAGIAKLIGTLPHGAETVLAKTLEGGVDLSGGEWQRVALARALYSLRNGASVLVLDEPAAALDVRGEADMVDRYLELTAGATSMIISHRFSVVRGADRICVLEDGRIAEAGTHEELLKSEGRYATMFRRQAERYAQGAEHA</sequence>
<keyword evidence="6 7" id="KW-0472">Membrane</keyword>
<dbReference type="InterPro" id="IPR003439">
    <property type="entry name" value="ABC_transporter-like_ATP-bd"/>
</dbReference>
<comment type="caution">
    <text evidence="10">The sequence shown here is derived from an EMBL/GenBank/DDBJ whole genome shotgun (WGS) entry which is preliminary data.</text>
</comment>
<feature type="transmembrane region" description="Helical" evidence="7">
    <location>
        <begin position="49"/>
        <end position="70"/>
    </location>
</feature>
<dbReference type="SUPFAM" id="SSF90123">
    <property type="entry name" value="ABC transporter transmembrane region"/>
    <property type="match status" value="1"/>
</dbReference>
<dbReference type="GO" id="GO:0034040">
    <property type="term" value="F:ATPase-coupled lipid transmembrane transporter activity"/>
    <property type="evidence" value="ECO:0007669"/>
    <property type="project" value="TreeGrafter"/>
</dbReference>
<feature type="domain" description="ABC transporter" evidence="8">
    <location>
        <begin position="341"/>
        <end position="591"/>
    </location>
</feature>
<dbReference type="PANTHER" id="PTHR24221:SF646">
    <property type="entry name" value="HAEMOLYSIN SECRETION ATP-BINDING PROTEIN"/>
    <property type="match status" value="1"/>
</dbReference>
<evidence type="ECO:0000313" key="11">
    <source>
        <dbReference type="Proteomes" id="UP001146067"/>
    </source>
</evidence>
<name>A0A9X3P722_9ACTN</name>